<protein>
    <submittedName>
        <fullName evidence="1">Uncharacterized protein</fullName>
    </submittedName>
</protein>
<gene>
    <name evidence="1" type="ORF">Pflav_070340</name>
</gene>
<organism evidence="1 2">
    <name type="scientific">Phytohabitans flavus</name>
    <dbReference type="NCBI Taxonomy" id="1076124"/>
    <lineage>
        <taxon>Bacteria</taxon>
        <taxon>Bacillati</taxon>
        <taxon>Actinomycetota</taxon>
        <taxon>Actinomycetes</taxon>
        <taxon>Micromonosporales</taxon>
        <taxon>Micromonosporaceae</taxon>
    </lineage>
</organism>
<dbReference type="AlphaFoldDB" id="A0A6F8Y3C7"/>
<keyword evidence="2" id="KW-1185">Reference proteome</keyword>
<evidence type="ECO:0000313" key="1">
    <source>
        <dbReference type="EMBL" id="BCB80624.1"/>
    </source>
</evidence>
<dbReference type="Proteomes" id="UP000502508">
    <property type="component" value="Chromosome"/>
</dbReference>
<reference evidence="1 2" key="2">
    <citation type="submission" date="2020-03" db="EMBL/GenBank/DDBJ databases">
        <authorList>
            <person name="Ichikawa N."/>
            <person name="Kimura A."/>
            <person name="Kitahashi Y."/>
            <person name="Uohara A."/>
        </authorList>
    </citation>
    <scope>NUCLEOTIDE SEQUENCE [LARGE SCALE GENOMIC DNA]</scope>
    <source>
        <strain evidence="1 2">NBRC 107702</strain>
    </source>
</reference>
<evidence type="ECO:0000313" key="2">
    <source>
        <dbReference type="Proteomes" id="UP000502508"/>
    </source>
</evidence>
<name>A0A6F8Y3C7_9ACTN</name>
<dbReference type="EMBL" id="AP022870">
    <property type="protein sequence ID" value="BCB80624.1"/>
    <property type="molecule type" value="Genomic_DNA"/>
</dbReference>
<accession>A0A6F8Y3C7</accession>
<proteinExistence type="predicted"/>
<dbReference type="KEGG" id="pfla:Pflav_070340"/>
<reference evidence="1 2" key="1">
    <citation type="submission" date="2020-03" db="EMBL/GenBank/DDBJ databases">
        <title>Whole genome shotgun sequence of Phytohabitans flavus NBRC 107702.</title>
        <authorList>
            <person name="Komaki H."/>
            <person name="Tamura T."/>
        </authorList>
    </citation>
    <scope>NUCLEOTIDE SEQUENCE [LARGE SCALE GENOMIC DNA]</scope>
    <source>
        <strain evidence="1 2">NBRC 107702</strain>
    </source>
</reference>
<sequence>MAGATVVRLLVPTEGAGAVLVALLPPGTGAAPPIRPVVGHGVFLLAAAAPVDAAAFTLGAARALQAVDLAGVVPILRARAIGGPALARAARVVPRVPVVHVTFPDVYGPS</sequence>